<feature type="region of interest" description="Disordered" evidence="1">
    <location>
        <begin position="194"/>
        <end position="228"/>
    </location>
</feature>
<name>A0AAJ0H533_9PEZI</name>
<feature type="region of interest" description="Disordered" evidence="1">
    <location>
        <begin position="123"/>
        <end position="142"/>
    </location>
</feature>
<dbReference type="GeneID" id="87886171"/>
<dbReference type="RefSeq" id="XP_062727420.1">
    <property type="nucleotide sequence ID" value="XM_062867342.1"/>
</dbReference>
<organism evidence="2 3">
    <name type="scientific">Chaetomium strumarium</name>
    <dbReference type="NCBI Taxonomy" id="1170767"/>
    <lineage>
        <taxon>Eukaryota</taxon>
        <taxon>Fungi</taxon>
        <taxon>Dikarya</taxon>
        <taxon>Ascomycota</taxon>
        <taxon>Pezizomycotina</taxon>
        <taxon>Sordariomycetes</taxon>
        <taxon>Sordariomycetidae</taxon>
        <taxon>Sordariales</taxon>
        <taxon>Chaetomiaceae</taxon>
        <taxon>Chaetomium</taxon>
    </lineage>
</organism>
<feature type="compositionally biased region" description="Low complexity" evidence="1">
    <location>
        <begin position="199"/>
        <end position="214"/>
    </location>
</feature>
<evidence type="ECO:0000313" key="3">
    <source>
        <dbReference type="Proteomes" id="UP001273166"/>
    </source>
</evidence>
<keyword evidence="3" id="KW-1185">Reference proteome</keyword>
<dbReference type="EMBL" id="JAUDZG010000001">
    <property type="protein sequence ID" value="KAK3311640.1"/>
    <property type="molecule type" value="Genomic_DNA"/>
</dbReference>
<sequence>MYDSSKTAESCRGCVHAAVLNQGRLQLQQNSKIDVVNNSADTTMSTITQRRGEQATQQQPLAKQIRSPPDNEEDHLADGSFGAAKYPTHPDDIITTTIHCQEHITPTVTKDFMLRDLSIIKLEPESESDTDTSSKAEAKDNLHQSQEPLSIITLLTMGWTPNYTILDELAWPHHSSGGTTFKSPLAQYNSLPAKKGEITSTSPPTESSSTNTNNNRKEEEDEAPPYGGVGVTVERPPPYSEIVVAAAAAKTAPEPPRKRLCDVCENNNFLRTLHYPSDMIKFRWAC</sequence>
<protein>
    <submittedName>
        <fullName evidence="2">Uncharacterized protein</fullName>
    </submittedName>
</protein>
<feature type="region of interest" description="Disordered" evidence="1">
    <location>
        <begin position="49"/>
        <end position="85"/>
    </location>
</feature>
<feature type="compositionally biased region" description="Basic and acidic residues" evidence="1">
    <location>
        <begin position="132"/>
        <end position="142"/>
    </location>
</feature>
<dbReference type="Proteomes" id="UP001273166">
    <property type="component" value="Unassembled WGS sequence"/>
</dbReference>
<accession>A0AAJ0H533</accession>
<proteinExistence type="predicted"/>
<dbReference type="AlphaFoldDB" id="A0AAJ0H533"/>
<evidence type="ECO:0000313" key="2">
    <source>
        <dbReference type="EMBL" id="KAK3311640.1"/>
    </source>
</evidence>
<comment type="caution">
    <text evidence="2">The sequence shown here is derived from an EMBL/GenBank/DDBJ whole genome shotgun (WGS) entry which is preliminary data.</text>
</comment>
<gene>
    <name evidence="2" type="ORF">B0T15DRAFT_499580</name>
</gene>
<reference evidence="2" key="1">
    <citation type="journal article" date="2023" name="Mol. Phylogenet. Evol.">
        <title>Genome-scale phylogeny and comparative genomics of the fungal order Sordariales.</title>
        <authorList>
            <person name="Hensen N."/>
            <person name="Bonometti L."/>
            <person name="Westerberg I."/>
            <person name="Brannstrom I.O."/>
            <person name="Guillou S."/>
            <person name="Cros-Aarteil S."/>
            <person name="Calhoun S."/>
            <person name="Haridas S."/>
            <person name="Kuo A."/>
            <person name="Mondo S."/>
            <person name="Pangilinan J."/>
            <person name="Riley R."/>
            <person name="LaButti K."/>
            <person name="Andreopoulos B."/>
            <person name="Lipzen A."/>
            <person name="Chen C."/>
            <person name="Yan M."/>
            <person name="Daum C."/>
            <person name="Ng V."/>
            <person name="Clum A."/>
            <person name="Steindorff A."/>
            <person name="Ohm R.A."/>
            <person name="Martin F."/>
            <person name="Silar P."/>
            <person name="Natvig D.O."/>
            <person name="Lalanne C."/>
            <person name="Gautier V."/>
            <person name="Ament-Velasquez S.L."/>
            <person name="Kruys A."/>
            <person name="Hutchinson M.I."/>
            <person name="Powell A.J."/>
            <person name="Barry K."/>
            <person name="Miller A.N."/>
            <person name="Grigoriev I.V."/>
            <person name="Debuchy R."/>
            <person name="Gladieux P."/>
            <person name="Hiltunen Thoren M."/>
            <person name="Johannesson H."/>
        </authorList>
    </citation>
    <scope>NUCLEOTIDE SEQUENCE</scope>
    <source>
        <strain evidence="2">CBS 333.67</strain>
    </source>
</reference>
<evidence type="ECO:0000256" key="1">
    <source>
        <dbReference type="SAM" id="MobiDB-lite"/>
    </source>
</evidence>
<feature type="compositionally biased region" description="Polar residues" evidence="1">
    <location>
        <begin position="49"/>
        <end position="61"/>
    </location>
</feature>
<reference evidence="2" key="2">
    <citation type="submission" date="2023-06" db="EMBL/GenBank/DDBJ databases">
        <authorList>
            <consortium name="Lawrence Berkeley National Laboratory"/>
            <person name="Mondo S.J."/>
            <person name="Hensen N."/>
            <person name="Bonometti L."/>
            <person name="Westerberg I."/>
            <person name="Brannstrom I.O."/>
            <person name="Guillou S."/>
            <person name="Cros-Aarteil S."/>
            <person name="Calhoun S."/>
            <person name="Haridas S."/>
            <person name="Kuo A."/>
            <person name="Pangilinan J."/>
            <person name="Riley R."/>
            <person name="Labutti K."/>
            <person name="Andreopoulos B."/>
            <person name="Lipzen A."/>
            <person name="Chen C."/>
            <person name="Yanf M."/>
            <person name="Daum C."/>
            <person name="Ng V."/>
            <person name="Clum A."/>
            <person name="Steindorff A."/>
            <person name="Ohm R."/>
            <person name="Martin F."/>
            <person name="Silar P."/>
            <person name="Natvig D."/>
            <person name="Lalanne C."/>
            <person name="Gautier V."/>
            <person name="Ament-Velasquez S.L."/>
            <person name="Kruys A."/>
            <person name="Hutchinson M.I."/>
            <person name="Powell A.J."/>
            <person name="Barry K."/>
            <person name="Miller A.N."/>
            <person name="Grigoriev I.V."/>
            <person name="Debuchy R."/>
            <person name="Gladieux P."/>
            <person name="Thoren M.H."/>
            <person name="Johannesson H."/>
        </authorList>
    </citation>
    <scope>NUCLEOTIDE SEQUENCE</scope>
    <source>
        <strain evidence="2">CBS 333.67</strain>
    </source>
</reference>